<accession>A0A1F4UXI3</accession>
<dbReference type="SUPFAM" id="SSF81301">
    <property type="entry name" value="Nucleotidyltransferase"/>
    <property type="match status" value="1"/>
</dbReference>
<dbReference type="InterPro" id="IPR043519">
    <property type="entry name" value="NT_sf"/>
</dbReference>
<evidence type="ECO:0008006" key="3">
    <source>
        <dbReference type="Google" id="ProtNLM"/>
    </source>
</evidence>
<dbReference type="Gene3D" id="3.30.460.40">
    <property type="match status" value="1"/>
</dbReference>
<proteinExistence type="predicted"/>
<gene>
    <name evidence="1" type="ORF">A3A69_00165</name>
</gene>
<protein>
    <recommendedName>
        <fullName evidence="3">Polymerase nucleotidyl transferase domain-containing protein</fullName>
    </recommendedName>
</protein>
<dbReference type="EMBL" id="MEVF01000017">
    <property type="protein sequence ID" value="OGC49638.1"/>
    <property type="molecule type" value="Genomic_DNA"/>
</dbReference>
<name>A0A1F4UXI3_UNCKA</name>
<reference evidence="1 2" key="1">
    <citation type="journal article" date="2016" name="Nat. Commun.">
        <title>Thousands of microbial genomes shed light on interconnected biogeochemical processes in an aquifer system.</title>
        <authorList>
            <person name="Anantharaman K."/>
            <person name="Brown C.T."/>
            <person name="Hug L.A."/>
            <person name="Sharon I."/>
            <person name="Castelle C.J."/>
            <person name="Probst A.J."/>
            <person name="Thomas B.C."/>
            <person name="Singh A."/>
            <person name="Wilkins M.J."/>
            <person name="Karaoz U."/>
            <person name="Brodie E.L."/>
            <person name="Williams K.H."/>
            <person name="Hubbard S.S."/>
            <person name="Banfield J.F."/>
        </authorList>
    </citation>
    <scope>NUCLEOTIDE SEQUENCE [LARGE SCALE GENOMIC DNA]</scope>
</reference>
<organism evidence="1 2">
    <name type="scientific">candidate division WWE3 bacterium RIFCSPLOWO2_01_FULL_37_15</name>
    <dbReference type="NCBI Taxonomy" id="1802622"/>
    <lineage>
        <taxon>Bacteria</taxon>
        <taxon>Katanobacteria</taxon>
    </lineage>
</organism>
<sequence>MASIPKSKLDQVVKKIAKKLSSQQYAIRGTASAVLQGFDMEVDDIDVIGNKETVLFCNQAFRNNLIDKVSYKKSEKFKSYFGKFEISNVLVEIYGNWQIKNENGKWSDIFDASIDEVDMVNVTGLEVKVTKIETELKMFSLMSRWSAYWKLKKQADNKQARLM</sequence>
<comment type="caution">
    <text evidence="1">The sequence shown here is derived from an EMBL/GenBank/DDBJ whole genome shotgun (WGS) entry which is preliminary data.</text>
</comment>
<evidence type="ECO:0000313" key="2">
    <source>
        <dbReference type="Proteomes" id="UP000177458"/>
    </source>
</evidence>
<dbReference type="Proteomes" id="UP000177458">
    <property type="component" value="Unassembled WGS sequence"/>
</dbReference>
<evidence type="ECO:0000313" key="1">
    <source>
        <dbReference type="EMBL" id="OGC49638.1"/>
    </source>
</evidence>
<dbReference type="AlphaFoldDB" id="A0A1F4UXI3"/>